<comment type="catalytic activity">
    <reaction evidence="1">
        <text>D-mannose 6-phosphate = D-fructose 6-phosphate</text>
        <dbReference type="Rhea" id="RHEA:12356"/>
        <dbReference type="ChEBI" id="CHEBI:58735"/>
        <dbReference type="ChEBI" id="CHEBI:61527"/>
        <dbReference type="EC" id="5.3.1.8"/>
    </reaction>
</comment>
<dbReference type="PANTHER" id="PTHR10309:SF0">
    <property type="entry name" value="MANNOSE-6-PHOSPHATE ISOMERASE"/>
    <property type="match status" value="1"/>
</dbReference>
<name>A0A2U1TET5_9MICO</name>
<feature type="binding site" evidence="8">
    <location>
        <position position="269"/>
    </location>
    <ligand>
        <name>Zn(2+)</name>
        <dbReference type="ChEBI" id="CHEBI:29105"/>
    </ligand>
</feature>
<dbReference type="CDD" id="cd07011">
    <property type="entry name" value="cupin_PMI_type_I_N"/>
    <property type="match status" value="1"/>
</dbReference>
<dbReference type="GO" id="GO:0005975">
    <property type="term" value="P:carbohydrate metabolic process"/>
    <property type="evidence" value="ECO:0007669"/>
    <property type="project" value="InterPro"/>
</dbReference>
<comment type="similarity">
    <text evidence="2">Belongs to the mannose-6-phosphate isomerase type 1 family.</text>
</comment>
<evidence type="ECO:0000256" key="5">
    <source>
        <dbReference type="ARBA" id="ARBA00022833"/>
    </source>
</evidence>
<dbReference type="InterPro" id="IPR046457">
    <property type="entry name" value="PMI_typeI_cat"/>
</dbReference>
<evidence type="ECO:0000313" key="10">
    <source>
        <dbReference type="EMBL" id="PWC07417.1"/>
    </source>
</evidence>
<dbReference type="EC" id="5.3.1.8" evidence="3"/>
<accession>A0A2U1TET5</accession>
<keyword evidence="6 10" id="KW-0413">Isomerase</keyword>
<evidence type="ECO:0000256" key="8">
    <source>
        <dbReference type="PIRSR" id="PIRSR001480-2"/>
    </source>
</evidence>
<dbReference type="PRINTS" id="PR00714">
    <property type="entry name" value="MAN6PISMRASE"/>
</dbReference>
<dbReference type="InterPro" id="IPR001250">
    <property type="entry name" value="Man6P_Isoase-1"/>
</dbReference>
<dbReference type="Proteomes" id="UP000244962">
    <property type="component" value="Unassembled WGS sequence"/>
</dbReference>
<protein>
    <recommendedName>
        <fullName evidence="3">mannose-6-phosphate isomerase</fullName>
        <ecNumber evidence="3">5.3.1.8</ecNumber>
    </recommendedName>
</protein>
<proteinExistence type="inferred from homology"/>
<sequence length="405" mass="41843">MLIPLSNVPRDYAWGSTTAISGLLGTTPSGGPEAELWLGAHAGSPARVLDPSMTGGAATLADWIERDPAAAGLSEPRLPFLLKVLAADAPLSLQAHPSPEEARSGFERENAAGIAPDAENRNYRDAFHKPELIYALSETFDALCGFRPVAEAIVDVDALLAVPGLSADALVQLRGFRDRLAGGAGTDGADTDADVLRSVVEDLLTNDVAALVQAVTDAAASAPETPAVKTVQRLAGFYPGDAGIAVSLLVRSVTLKRGEVLYLPAGNIHAYLGGLGVELMAASDNVLRGGLTPKHIDVPELLSVLDFTPLPVPYLDPRPAGAGAEVFVPDVPDFELVHVSGLGEEATRLELPGPAIALVTDGSVTVAGASAHRTVERGGALYITPDEGPLTIAGSGEVFLATTRL</sequence>
<feature type="binding site" evidence="8">
    <location>
        <position position="96"/>
    </location>
    <ligand>
        <name>Zn(2+)</name>
        <dbReference type="ChEBI" id="CHEBI:29105"/>
    </ligand>
</feature>
<reference evidence="11" key="1">
    <citation type="submission" date="2018-04" db="EMBL/GenBank/DDBJ databases">
        <authorList>
            <person name="Liu S."/>
            <person name="Wang Z."/>
            <person name="Li J."/>
        </authorList>
    </citation>
    <scope>NUCLEOTIDE SEQUENCE [LARGE SCALE GENOMIC DNA]</scope>
    <source>
        <strain evidence="11">622</strain>
    </source>
</reference>
<comment type="cofactor">
    <cofactor evidence="8">
        <name>Zn(2+)</name>
        <dbReference type="ChEBI" id="CHEBI:29105"/>
    </cofactor>
    <text evidence="8">Binds 1 zinc ion per subunit.</text>
</comment>
<evidence type="ECO:0000256" key="4">
    <source>
        <dbReference type="ARBA" id="ARBA00022723"/>
    </source>
</evidence>
<evidence type="ECO:0000259" key="9">
    <source>
        <dbReference type="Pfam" id="PF20511"/>
    </source>
</evidence>
<keyword evidence="5 8" id="KW-0862">Zinc</keyword>
<comment type="caution">
    <text evidence="10">The sequence shown here is derived from an EMBL/GenBank/DDBJ whole genome shotgun (WGS) entry which is preliminary data.</text>
</comment>
<gene>
    <name evidence="10" type="primary">manA</name>
    <name evidence="10" type="ORF">DF223_07330</name>
</gene>
<dbReference type="Gene3D" id="2.60.120.10">
    <property type="entry name" value="Jelly Rolls"/>
    <property type="match status" value="2"/>
</dbReference>
<dbReference type="PIRSF" id="PIRSF001480">
    <property type="entry name" value="Mannose-6-phosphate_isomerase"/>
    <property type="match status" value="1"/>
</dbReference>
<feature type="active site" evidence="7">
    <location>
        <position position="288"/>
    </location>
</feature>
<evidence type="ECO:0000313" key="11">
    <source>
        <dbReference type="Proteomes" id="UP000244962"/>
    </source>
</evidence>
<dbReference type="GO" id="GO:0008270">
    <property type="term" value="F:zinc ion binding"/>
    <property type="evidence" value="ECO:0007669"/>
    <property type="project" value="InterPro"/>
</dbReference>
<evidence type="ECO:0000256" key="1">
    <source>
        <dbReference type="ARBA" id="ARBA00000757"/>
    </source>
</evidence>
<dbReference type="Gene3D" id="1.10.441.10">
    <property type="entry name" value="Phosphomannose Isomerase, domain 2"/>
    <property type="match status" value="1"/>
</dbReference>
<feature type="binding site" evidence="8">
    <location>
        <position position="131"/>
    </location>
    <ligand>
        <name>Zn(2+)</name>
        <dbReference type="ChEBI" id="CHEBI:29105"/>
    </ligand>
</feature>
<dbReference type="AlphaFoldDB" id="A0A2U1TET5"/>
<dbReference type="SUPFAM" id="SSF51182">
    <property type="entry name" value="RmlC-like cupins"/>
    <property type="match status" value="1"/>
</dbReference>
<dbReference type="GO" id="GO:0009298">
    <property type="term" value="P:GDP-mannose biosynthetic process"/>
    <property type="evidence" value="ECO:0007669"/>
    <property type="project" value="InterPro"/>
</dbReference>
<dbReference type="NCBIfam" id="TIGR00218">
    <property type="entry name" value="manA"/>
    <property type="match status" value="1"/>
</dbReference>
<evidence type="ECO:0000256" key="2">
    <source>
        <dbReference type="ARBA" id="ARBA00010772"/>
    </source>
</evidence>
<feature type="domain" description="Phosphomannose isomerase type I catalytic" evidence="9">
    <location>
        <begin position="3"/>
        <end position="149"/>
    </location>
</feature>
<dbReference type="GO" id="GO:0005829">
    <property type="term" value="C:cytosol"/>
    <property type="evidence" value="ECO:0007669"/>
    <property type="project" value="TreeGrafter"/>
</dbReference>
<dbReference type="InterPro" id="IPR016305">
    <property type="entry name" value="Mannose-6-P_Isomerase"/>
</dbReference>
<dbReference type="InterPro" id="IPR011051">
    <property type="entry name" value="RmlC_Cupin_sf"/>
</dbReference>
<evidence type="ECO:0000256" key="6">
    <source>
        <dbReference type="ARBA" id="ARBA00023235"/>
    </source>
</evidence>
<keyword evidence="4 8" id="KW-0479">Metal-binding</keyword>
<organism evidence="10 11">
    <name type="scientific">Mycetocola zhujimingii</name>
    <dbReference type="NCBI Taxonomy" id="2079792"/>
    <lineage>
        <taxon>Bacteria</taxon>
        <taxon>Bacillati</taxon>
        <taxon>Actinomycetota</taxon>
        <taxon>Actinomycetes</taxon>
        <taxon>Micrococcales</taxon>
        <taxon>Microbacteriaceae</taxon>
        <taxon>Mycetocola</taxon>
    </lineage>
</organism>
<dbReference type="GO" id="GO:0004476">
    <property type="term" value="F:mannose-6-phosphate isomerase activity"/>
    <property type="evidence" value="ECO:0007669"/>
    <property type="project" value="UniProtKB-EC"/>
</dbReference>
<dbReference type="PANTHER" id="PTHR10309">
    <property type="entry name" value="MANNOSE-6-PHOSPHATE ISOMERASE"/>
    <property type="match status" value="1"/>
</dbReference>
<dbReference type="InterPro" id="IPR014710">
    <property type="entry name" value="RmlC-like_jellyroll"/>
</dbReference>
<feature type="binding site" evidence="8">
    <location>
        <position position="94"/>
    </location>
    <ligand>
        <name>Zn(2+)</name>
        <dbReference type="ChEBI" id="CHEBI:29105"/>
    </ligand>
</feature>
<keyword evidence="11" id="KW-1185">Reference proteome</keyword>
<evidence type="ECO:0000256" key="3">
    <source>
        <dbReference type="ARBA" id="ARBA00011956"/>
    </source>
</evidence>
<evidence type="ECO:0000256" key="7">
    <source>
        <dbReference type="PIRSR" id="PIRSR001480-1"/>
    </source>
</evidence>
<dbReference type="Pfam" id="PF20511">
    <property type="entry name" value="PMI_typeI_cat"/>
    <property type="match status" value="1"/>
</dbReference>
<dbReference type="RefSeq" id="WP_108962707.1">
    <property type="nucleotide sequence ID" value="NZ_QEFB01000005.1"/>
</dbReference>
<dbReference type="EMBL" id="QEFB01000005">
    <property type="protein sequence ID" value="PWC07417.1"/>
    <property type="molecule type" value="Genomic_DNA"/>
</dbReference>